<organism evidence="11">
    <name type="scientific">Candidatus Kentrum sp. TUN</name>
    <dbReference type="NCBI Taxonomy" id="2126343"/>
    <lineage>
        <taxon>Bacteria</taxon>
        <taxon>Pseudomonadati</taxon>
        <taxon>Pseudomonadota</taxon>
        <taxon>Gammaproteobacteria</taxon>
        <taxon>Candidatus Kentrum</taxon>
    </lineage>
</organism>
<dbReference type="InterPro" id="IPR004101">
    <property type="entry name" value="Mur_ligase_C"/>
</dbReference>
<dbReference type="HAMAP" id="MF_00639">
    <property type="entry name" value="MurD"/>
    <property type="match status" value="1"/>
</dbReference>
<comment type="catalytic activity">
    <reaction evidence="7 8">
        <text>UDP-N-acetyl-alpha-D-muramoyl-L-alanine + D-glutamate + ATP = UDP-N-acetyl-alpha-D-muramoyl-L-alanyl-D-glutamate + ADP + phosphate + H(+)</text>
        <dbReference type="Rhea" id="RHEA:16429"/>
        <dbReference type="ChEBI" id="CHEBI:15378"/>
        <dbReference type="ChEBI" id="CHEBI:29986"/>
        <dbReference type="ChEBI" id="CHEBI:30616"/>
        <dbReference type="ChEBI" id="CHEBI:43474"/>
        <dbReference type="ChEBI" id="CHEBI:83898"/>
        <dbReference type="ChEBI" id="CHEBI:83900"/>
        <dbReference type="ChEBI" id="CHEBI:456216"/>
        <dbReference type="EC" id="6.3.2.9"/>
    </reaction>
</comment>
<dbReference type="GO" id="GO:0008360">
    <property type="term" value="P:regulation of cell shape"/>
    <property type="evidence" value="ECO:0007669"/>
    <property type="project" value="UniProtKB-KW"/>
</dbReference>
<dbReference type="Gene3D" id="3.40.1190.10">
    <property type="entry name" value="Mur-like, catalytic domain"/>
    <property type="match status" value="1"/>
</dbReference>
<keyword evidence="5 7" id="KW-0547">Nucleotide-binding</keyword>
<dbReference type="InterPro" id="IPR005762">
    <property type="entry name" value="MurD"/>
</dbReference>
<gene>
    <name evidence="7" type="primary">murD</name>
    <name evidence="11" type="ORF">BECKTUN1418D_GA0071000_10105</name>
    <name evidence="13" type="ORF">BECKTUN1418E_GA0071001_100919</name>
    <name evidence="12" type="ORF">BECKTUN1418F_GA0071002_100719</name>
</gene>
<protein>
    <recommendedName>
        <fullName evidence="7 8">UDP-N-acetylmuramoylalanine--D-glutamate ligase</fullName>
        <ecNumber evidence="7 8">6.3.2.9</ecNumber>
    </recommendedName>
    <alternativeName>
        <fullName evidence="7">D-glutamic acid-adding enzyme</fullName>
    </alternativeName>
    <alternativeName>
        <fullName evidence="7">UDP-N-acetylmuramoyl-L-alanyl-D-glutamate synthetase</fullName>
    </alternativeName>
</protein>
<dbReference type="InterPro" id="IPR036615">
    <property type="entry name" value="Mur_ligase_C_dom_sf"/>
</dbReference>
<dbReference type="PANTHER" id="PTHR43692">
    <property type="entry name" value="UDP-N-ACETYLMURAMOYLALANINE--D-GLUTAMATE LIGASE"/>
    <property type="match status" value="1"/>
</dbReference>
<dbReference type="SUPFAM" id="SSF53623">
    <property type="entry name" value="MurD-like peptide ligases, catalytic domain"/>
    <property type="match status" value="1"/>
</dbReference>
<keyword evidence="3 7" id="KW-0963">Cytoplasm</keyword>
<dbReference type="EMBL" id="CAADFX010000010">
    <property type="protein sequence ID" value="VFK51657.1"/>
    <property type="molecule type" value="Genomic_DNA"/>
</dbReference>
<comment type="pathway">
    <text evidence="2 7 8">Cell wall biogenesis; peptidoglycan biosynthesis.</text>
</comment>
<accession>A0A450ZD06</accession>
<keyword evidence="7 8" id="KW-0133">Cell shape</keyword>
<dbReference type="GO" id="GO:0008764">
    <property type="term" value="F:UDP-N-acetylmuramoylalanine-D-glutamate ligase activity"/>
    <property type="evidence" value="ECO:0007669"/>
    <property type="project" value="UniProtKB-UniRule"/>
</dbReference>
<dbReference type="GO" id="GO:0005524">
    <property type="term" value="F:ATP binding"/>
    <property type="evidence" value="ECO:0007669"/>
    <property type="project" value="UniProtKB-UniRule"/>
</dbReference>
<dbReference type="EC" id="6.3.2.9" evidence="7 8"/>
<dbReference type="Gene3D" id="3.40.50.720">
    <property type="entry name" value="NAD(P)-binding Rossmann-like Domain"/>
    <property type="match status" value="1"/>
</dbReference>
<dbReference type="UniPathway" id="UPA00219"/>
<evidence type="ECO:0000259" key="9">
    <source>
        <dbReference type="Pfam" id="PF02875"/>
    </source>
</evidence>
<name>A0A450ZD06_9GAMM</name>
<comment type="function">
    <text evidence="7 8">Cell wall formation. Catalyzes the addition of glutamate to the nucleotide precursor UDP-N-acetylmuramoyl-L-alanine (UMA).</text>
</comment>
<dbReference type="GO" id="GO:0009252">
    <property type="term" value="P:peptidoglycan biosynthetic process"/>
    <property type="evidence" value="ECO:0007669"/>
    <property type="project" value="UniProtKB-UniRule"/>
</dbReference>
<feature type="domain" description="Mur ligase C-terminal" evidence="9">
    <location>
        <begin position="354"/>
        <end position="468"/>
    </location>
</feature>
<keyword evidence="4 7" id="KW-0436">Ligase</keyword>
<dbReference type="AlphaFoldDB" id="A0A450ZD06"/>
<dbReference type="EMBL" id="CAADFY010000007">
    <property type="protein sequence ID" value="VFK52314.1"/>
    <property type="molecule type" value="Genomic_DNA"/>
</dbReference>
<keyword evidence="7 8" id="KW-0131">Cell cycle</keyword>
<dbReference type="GO" id="GO:0005737">
    <property type="term" value="C:cytoplasm"/>
    <property type="evidence" value="ECO:0007669"/>
    <property type="project" value="UniProtKB-SubCell"/>
</dbReference>
<dbReference type="NCBIfam" id="TIGR01087">
    <property type="entry name" value="murD"/>
    <property type="match status" value="1"/>
</dbReference>
<dbReference type="GO" id="GO:0051301">
    <property type="term" value="P:cell division"/>
    <property type="evidence" value="ECO:0007669"/>
    <property type="project" value="UniProtKB-KW"/>
</dbReference>
<evidence type="ECO:0000256" key="6">
    <source>
        <dbReference type="ARBA" id="ARBA00022840"/>
    </source>
</evidence>
<dbReference type="Pfam" id="PF21799">
    <property type="entry name" value="MurD-like_N"/>
    <property type="match status" value="1"/>
</dbReference>
<dbReference type="InterPro" id="IPR013221">
    <property type="entry name" value="Mur_ligase_cen"/>
</dbReference>
<evidence type="ECO:0000313" key="13">
    <source>
        <dbReference type="EMBL" id="VFK52745.1"/>
    </source>
</evidence>
<dbReference type="Gene3D" id="3.90.190.20">
    <property type="entry name" value="Mur ligase, C-terminal domain"/>
    <property type="match status" value="1"/>
</dbReference>
<reference evidence="11" key="1">
    <citation type="submission" date="2019-02" db="EMBL/GenBank/DDBJ databases">
        <authorList>
            <person name="Gruber-Vodicka R. H."/>
            <person name="Seah K. B. B."/>
        </authorList>
    </citation>
    <scope>NUCLEOTIDE SEQUENCE</scope>
    <source>
        <strain evidence="11">BECK_BY1</strain>
        <strain evidence="13">BECK_BY2</strain>
        <strain evidence="12">BECK_BY3</strain>
    </source>
</reference>
<proteinExistence type="inferred from homology"/>
<keyword evidence="7 8" id="KW-0132">Cell division</keyword>
<evidence type="ECO:0000256" key="1">
    <source>
        <dbReference type="ARBA" id="ARBA00004496"/>
    </source>
</evidence>
<feature type="domain" description="Mur ligase central" evidence="10">
    <location>
        <begin position="149"/>
        <end position="331"/>
    </location>
</feature>
<evidence type="ECO:0000256" key="5">
    <source>
        <dbReference type="ARBA" id="ARBA00022741"/>
    </source>
</evidence>
<evidence type="ECO:0000256" key="7">
    <source>
        <dbReference type="HAMAP-Rule" id="MF_00639"/>
    </source>
</evidence>
<keyword evidence="6 7" id="KW-0067">ATP-binding</keyword>
<dbReference type="GO" id="GO:0071555">
    <property type="term" value="P:cell wall organization"/>
    <property type="evidence" value="ECO:0007669"/>
    <property type="project" value="UniProtKB-KW"/>
</dbReference>
<dbReference type="EMBL" id="CAADFV010000009">
    <property type="protein sequence ID" value="VFK52745.1"/>
    <property type="molecule type" value="Genomic_DNA"/>
</dbReference>
<evidence type="ECO:0000313" key="12">
    <source>
        <dbReference type="EMBL" id="VFK52314.1"/>
    </source>
</evidence>
<evidence type="ECO:0000256" key="2">
    <source>
        <dbReference type="ARBA" id="ARBA00004752"/>
    </source>
</evidence>
<comment type="subcellular location">
    <subcellularLocation>
        <location evidence="1 7 8">Cytoplasm</location>
    </subcellularLocation>
</comment>
<feature type="binding site" evidence="7">
    <location>
        <begin position="151"/>
        <end position="157"/>
    </location>
    <ligand>
        <name>ATP</name>
        <dbReference type="ChEBI" id="CHEBI:30616"/>
    </ligand>
</feature>
<evidence type="ECO:0000259" key="10">
    <source>
        <dbReference type="Pfam" id="PF08245"/>
    </source>
</evidence>
<comment type="similarity">
    <text evidence="7">Belongs to the MurCDEF family.</text>
</comment>
<dbReference type="Pfam" id="PF08245">
    <property type="entry name" value="Mur_ligase_M"/>
    <property type="match status" value="1"/>
</dbReference>
<evidence type="ECO:0000256" key="4">
    <source>
        <dbReference type="ARBA" id="ARBA00022598"/>
    </source>
</evidence>
<dbReference type="SUPFAM" id="SSF53244">
    <property type="entry name" value="MurD-like peptide ligases, peptide-binding domain"/>
    <property type="match status" value="1"/>
</dbReference>
<evidence type="ECO:0000313" key="11">
    <source>
        <dbReference type="EMBL" id="VFK51657.1"/>
    </source>
</evidence>
<dbReference type="SUPFAM" id="SSF51984">
    <property type="entry name" value="MurCD N-terminal domain"/>
    <property type="match status" value="1"/>
</dbReference>
<dbReference type="PANTHER" id="PTHR43692:SF1">
    <property type="entry name" value="UDP-N-ACETYLMURAMOYLALANINE--D-GLUTAMATE LIGASE"/>
    <property type="match status" value="1"/>
</dbReference>
<dbReference type="Pfam" id="PF02875">
    <property type="entry name" value="Mur_ligase_C"/>
    <property type="match status" value="1"/>
</dbReference>
<keyword evidence="7 8" id="KW-0573">Peptidoglycan synthesis</keyword>
<keyword evidence="7 8" id="KW-0961">Cell wall biogenesis/degradation</keyword>
<dbReference type="InterPro" id="IPR036565">
    <property type="entry name" value="Mur-like_cat_sf"/>
</dbReference>
<sequence length="493" mass="53075">MAKEVKATADADINEIQESRMQDVRLTNPYSQIEMAARPTIIVGLGKTGLSCARYLAARGTDIVVVDNRMQPPELAALYAELPDVPVYLGDFDENVLKGAEEIVLSPGVSLQEPAIKRVMDQNVPIIGDIELFAREIHTYSTRIPVIAVTGSNGKSTVTSLVAEMARMDGRVVCAGGNLGPPALALLDDERTTELFVLELSSFQLETTTSLNPLAATILNLSEDHMDRYADMSSYARAKRRIFAGDGAMILNLDDSMVMTMGRSVQDSVKGNSARRVIGFTLGVPGIDEFGVIDQDDCSWIAFGKTPLLPIAALKLQGMHNVANALAAFALGTVAWLSLSAMQETLREFSGLSHRCQLVADRDGVRWFNDSKATNVGATVAAIQGLGHQGRLVLIAGGDGKGADFSPLKTAVHGVVRAMVLLGQDSERIAATVQDVIPVVYVNDMHDAVRQACKLAHPGDNVLLSPACASWDMYRDYQERGELFMAAVNAEVL</sequence>
<evidence type="ECO:0000256" key="8">
    <source>
        <dbReference type="RuleBase" id="RU003664"/>
    </source>
</evidence>
<evidence type="ECO:0000256" key="3">
    <source>
        <dbReference type="ARBA" id="ARBA00022490"/>
    </source>
</evidence>